<evidence type="ECO:0000313" key="1">
    <source>
        <dbReference type="EMBL" id="VDP89060.1"/>
    </source>
</evidence>
<reference evidence="3" key="1">
    <citation type="submission" date="2016-06" db="UniProtKB">
        <authorList>
            <consortium name="WormBaseParasite"/>
        </authorList>
    </citation>
    <scope>IDENTIFICATION</scope>
</reference>
<dbReference type="EMBL" id="UZAN01051688">
    <property type="protein sequence ID" value="VDP89060.1"/>
    <property type="molecule type" value="Genomic_DNA"/>
</dbReference>
<protein>
    <submittedName>
        <fullName evidence="3">Reverse transcriptase domain-containing protein</fullName>
    </submittedName>
</protein>
<accession>A0A183AY35</accession>
<dbReference type="WBParaSite" id="ECPE_0001190501-mRNA-1">
    <property type="protein sequence ID" value="ECPE_0001190501-mRNA-1"/>
    <property type="gene ID" value="ECPE_0001190501"/>
</dbReference>
<sequence>MVYAHFATTLVVDWRRIDLGCFLRNRFTPDDRLFNLEYADDFVLVSEDLDLIDPGSQQMMIQTEDGQANNMLLYSSAMEGQHHQMDEAVIVGQEEEKENHQYSLS</sequence>
<dbReference type="Proteomes" id="UP000272942">
    <property type="component" value="Unassembled WGS sequence"/>
</dbReference>
<reference evidence="1 2" key="2">
    <citation type="submission" date="2018-11" db="EMBL/GenBank/DDBJ databases">
        <authorList>
            <consortium name="Pathogen Informatics"/>
        </authorList>
    </citation>
    <scope>NUCLEOTIDE SEQUENCE [LARGE SCALE GENOMIC DNA]</scope>
    <source>
        <strain evidence="1 2">Egypt</strain>
    </source>
</reference>
<proteinExistence type="predicted"/>
<name>A0A183AY35_9TREM</name>
<gene>
    <name evidence="1" type="ORF">ECPE_LOCUS11870</name>
</gene>
<evidence type="ECO:0000313" key="3">
    <source>
        <dbReference type="WBParaSite" id="ECPE_0001190501-mRNA-1"/>
    </source>
</evidence>
<dbReference type="AlphaFoldDB" id="A0A183AY35"/>
<organism evidence="3">
    <name type="scientific">Echinostoma caproni</name>
    <dbReference type="NCBI Taxonomy" id="27848"/>
    <lineage>
        <taxon>Eukaryota</taxon>
        <taxon>Metazoa</taxon>
        <taxon>Spiralia</taxon>
        <taxon>Lophotrochozoa</taxon>
        <taxon>Platyhelminthes</taxon>
        <taxon>Trematoda</taxon>
        <taxon>Digenea</taxon>
        <taxon>Plagiorchiida</taxon>
        <taxon>Echinostomata</taxon>
        <taxon>Echinostomatoidea</taxon>
        <taxon>Echinostomatidae</taxon>
        <taxon>Echinostoma</taxon>
    </lineage>
</organism>
<evidence type="ECO:0000313" key="2">
    <source>
        <dbReference type="Proteomes" id="UP000272942"/>
    </source>
</evidence>
<keyword evidence="2" id="KW-1185">Reference proteome</keyword>